<evidence type="ECO:0000256" key="2">
    <source>
        <dbReference type="ARBA" id="ARBA00022448"/>
    </source>
</evidence>
<feature type="transmembrane region" description="Helical" evidence="6">
    <location>
        <begin position="376"/>
        <end position="397"/>
    </location>
</feature>
<comment type="caution">
    <text evidence="7">The sequence shown here is derived from an EMBL/GenBank/DDBJ whole genome shotgun (WGS) entry which is preliminary data.</text>
</comment>
<keyword evidence="4 6" id="KW-1133">Transmembrane helix</keyword>
<gene>
    <name evidence="7" type="ORF">CXB77_11095</name>
</gene>
<keyword evidence="8" id="KW-1185">Reference proteome</keyword>
<feature type="transmembrane region" description="Helical" evidence="6">
    <location>
        <begin position="255"/>
        <end position="279"/>
    </location>
</feature>
<name>A0A2S7XRS7_9GAMM</name>
<proteinExistence type="predicted"/>
<evidence type="ECO:0000313" key="7">
    <source>
        <dbReference type="EMBL" id="PQJ96430.1"/>
    </source>
</evidence>
<sequence length="463" mass="48681">MHPSELLRTKVINADHVLSNHGLRRVLGPFDLTLLGIGAIIGAGIFVLTGVAAATQAGPAIILSYVIAGIACAFSALAYAELAASVGGCGSAYGYSYAGLGEIIAWIIGWDLILEYGVAVSAVAIGWSAYVNNALAAVGLALPEVLVKGPLEGGWLNLPATLIVLILAGLLSLGVRESVRVNAVMVFVKLVAITIFIAVAASHVEPAHWTPFMPFGWSGVMGGAALIFFAYVGFDAVSTAAEEAHNPQRDLPIGILASLVICTLIYIIVAGLLTAVVAYPTLNVGSPVADVMLRLGYPWAAGVIAAGAIAGLTTVMLVLYYGLTRVFLAMSRDGLLPPLFAQVNPRTHTPTRVIMVSGLLMATIAGLTPIGDVAELVNIGTLAAFFLVCIGVVSLRYTHPDLPRPFKTPWSPIVPLMGATSCFILMLNLPLITWLRFLIWLLLGLAIYFLYSRQHSLLATASE</sequence>
<feature type="transmembrane region" description="Helical" evidence="6">
    <location>
        <begin position="182"/>
        <end position="203"/>
    </location>
</feature>
<feature type="transmembrane region" description="Helical" evidence="6">
    <location>
        <begin position="353"/>
        <end position="370"/>
    </location>
</feature>
<feature type="transmembrane region" description="Helical" evidence="6">
    <location>
        <begin position="409"/>
        <end position="427"/>
    </location>
</feature>
<evidence type="ECO:0000256" key="3">
    <source>
        <dbReference type="ARBA" id="ARBA00022692"/>
    </source>
</evidence>
<feature type="transmembrane region" description="Helical" evidence="6">
    <location>
        <begin position="92"/>
        <end position="113"/>
    </location>
</feature>
<dbReference type="GO" id="GO:0015171">
    <property type="term" value="F:amino acid transmembrane transporter activity"/>
    <property type="evidence" value="ECO:0007669"/>
    <property type="project" value="TreeGrafter"/>
</dbReference>
<feature type="transmembrane region" description="Helical" evidence="6">
    <location>
        <begin position="433"/>
        <end position="451"/>
    </location>
</feature>
<feature type="transmembrane region" description="Helical" evidence="6">
    <location>
        <begin position="32"/>
        <end position="53"/>
    </location>
</feature>
<dbReference type="AlphaFoldDB" id="A0A2S7XRS7"/>
<organism evidence="7 8">
    <name type="scientific">Chromatium okenii</name>
    <dbReference type="NCBI Taxonomy" id="61644"/>
    <lineage>
        <taxon>Bacteria</taxon>
        <taxon>Pseudomonadati</taxon>
        <taxon>Pseudomonadota</taxon>
        <taxon>Gammaproteobacteria</taxon>
        <taxon>Chromatiales</taxon>
        <taxon>Chromatiaceae</taxon>
        <taxon>Chromatium</taxon>
    </lineage>
</organism>
<dbReference type="Pfam" id="PF13520">
    <property type="entry name" value="AA_permease_2"/>
    <property type="match status" value="1"/>
</dbReference>
<evidence type="ECO:0000313" key="8">
    <source>
        <dbReference type="Proteomes" id="UP000239936"/>
    </source>
</evidence>
<keyword evidence="5 6" id="KW-0472">Membrane</keyword>
<dbReference type="InterPro" id="IPR002293">
    <property type="entry name" value="AA/rel_permease1"/>
</dbReference>
<dbReference type="PANTHER" id="PTHR43243:SF4">
    <property type="entry name" value="CATIONIC AMINO ACID TRANSPORTER 4"/>
    <property type="match status" value="1"/>
</dbReference>
<comment type="subcellular location">
    <subcellularLocation>
        <location evidence="1">Membrane</location>
        <topology evidence="1">Multi-pass membrane protein</topology>
    </subcellularLocation>
</comment>
<reference evidence="7 8" key="1">
    <citation type="submission" date="2018-01" db="EMBL/GenBank/DDBJ databases">
        <title>The complete genome sequence of Chromatium okenii LaCa, a purple sulfur bacterium with a turbulent life.</title>
        <authorList>
            <person name="Luedin S.M."/>
            <person name="Liechti N."/>
            <person name="Storelli N."/>
            <person name="Danza F."/>
            <person name="Wittwer M."/>
            <person name="Pothier J.F."/>
            <person name="Tonolla M.A."/>
        </authorList>
    </citation>
    <scope>NUCLEOTIDE SEQUENCE [LARGE SCALE GENOMIC DNA]</scope>
    <source>
        <strain evidence="7 8">LaCa</strain>
    </source>
</reference>
<dbReference type="EMBL" id="PPGH01000035">
    <property type="protein sequence ID" value="PQJ96430.1"/>
    <property type="molecule type" value="Genomic_DNA"/>
</dbReference>
<feature type="transmembrane region" description="Helical" evidence="6">
    <location>
        <begin position="299"/>
        <end position="323"/>
    </location>
</feature>
<evidence type="ECO:0000256" key="5">
    <source>
        <dbReference type="ARBA" id="ARBA00023136"/>
    </source>
</evidence>
<protein>
    <submittedName>
        <fullName evidence="7">Amino acid permease</fullName>
    </submittedName>
</protein>
<feature type="transmembrane region" description="Helical" evidence="6">
    <location>
        <begin position="120"/>
        <end position="142"/>
    </location>
</feature>
<dbReference type="OrthoDB" id="9804700at2"/>
<evidence type="ECO:0000256" key="4">
    <source>
        <dbReference type="ARBA" id="ARBA00022989"/>
    </source>
</evidence>
<keyword evidence="2" id="KW-0813">Transport</keyword>
<dbReference type="PIRSF" id="PIRSF006060">
    <property type="entry name" value="AA_transporter"/>
    <property type="match status" value="1"/>
</dbReference>
<evidence type="ECO:0000256" key="1">
    <source>
        <dbReference type="ARBA" id="ARBA00004141"/>
    </source>
</evidence>
<keyword evidence="3 6" id="KW-0812">Transmembrane</keyword>
<dbReference type="Proteomes" id="UP000239936">
    <property type="component" value="Unassembled WGS sequence"/>
</dbReference>
<evidence type="ECO:0000256" key="6">
    <source>
        <dbReference type="SAM" id="Phobius"/>
    </source>
</evidence>
<dbReference type="Gene3D" id="1.20.1740.10">
    <property type="entry name" value="Amino acid/polyamine transporter I"/>
    <property type="match status" value="1"/>
</dbReference>
<dbReference type="PANTHER" id="PTHR43243">
    <property type="entry name" value="INNER MEMBRANE TRANSPORTER YGJI-RELATED"/>
    <property type="match status" value="1"/>
</dbReference>
<feature type="transmembrane region" description="Helical" evidence="6">
    <location>
        <begin position="60"/>
        <end position="80"/>
    </location>
</feature>
<dbReference type="GO" id="GO:0016020">
    <property type="term" value="C:membrane"/>
    <property type="evidence" value="ECO:0007669"/>
    <property type="project" value="UniProtKB-SubCell"/>
</dbReference>
<feature type="transmembrane region" description="Helical" evidence="6">
    <location>
        <begin position="215"/>
        <end position="234"/>
    </location>
</feature>
<accession>A0A2S7XRS7</accession>
<feature type="transmembrane region" description="Helical" evidence="6">
    <location>
        <begin position="154"/>
        <end position="175"/>
    </location>
</feature>